<evidence type="ECO:0000313" key="4">
    <source>
        <dbReference type="EMBL" id="SFC60513.1"/>
    </source>
</evidence>
<dbReference type="OrthoDB" id="9768262at2"/>
<accession>A0A1I1KQR5</accession>
<dbReference type="SUPFAM" id="SSF101960">
    <property type="entry name" value="Stabilizer of iron transporter SufD"/>
    <property type="match status" value="1"/>
</dbReference>
<dbReference type="InterPro" id="IPR045595">
    <property type="entry name" value="SufBD_N"/>
</dbReference>
<dbReference type="InterPro" id="IPR055346">
    <property type="entry name" value="Fe-S_cluster_assembly_SufBD"/>
</dbReference>
<evidence type="ECO:0000259" key="2">
    <source>
        <dbReference type="Pfam" id="PF01458"/>
    </source>
</evidence>
<dbReference type="Pfam" id="PF01458">
    <property type="entry name" value="SUFBD_core"/>
    <property type="match status" value="1"/>
</dbReference>
<evidence type="ECO:0000256" key="1">
    <source>
        <dbReference type="ARBA" id="ARBA00043967"/>
    </source>
</evidence>
<protein>
    <submittedName>
        <fullName evidence="4">Fe-S cluster assembly protein SufD</fullName>
    </submittedName>
</protein>
<sequence length="429" mass="47265">MKTTTDNTDLKNNLLASFEQQAQNQATYIIQKQAIENFERLGLPTTKHEEWKYTNLASTLKNSFAVAATSDVEAVPNLPFDLEANVLVFINGVFSSAASQVIAPETDLVILPMQEAFAQYPDLVTTHFARHADSEKEAFTALNTAFASNALFVHVPKNKVLAQPVVFYYLVDATQENVLVQPRSLVVLGENSQSKWIEIGLTAGENHVLSNGVTEIVASERALVEWYQMQLEGRVSINTTAVSIATGANFSALTVTANGQITRNNLQLLLNGPHCEGHMYGLYLGKGKSLIDNHTVADHRFPNCESNELYKGVLSDRATGVFNGKIFVKPDAQKTNAFQSNRNILLSDDANAYTKPQLEIFADDVKCSHGATVGTLDEEPLFYLRARGLSEDTARALLLHAFAADVLEKISIPELKEYADQQLEKWLNG</sequence>
<reference evidence="4 5" key="1">
    <citation type="submission" date="2016-10" db="EMBL/GenBank/DDBJ databases">
        <authorList>
            <person name="de Groot N.N."/>
        </authorList>
    </citation>
    <scope>NUCLEOTIDE SEQUENCE [LARGE SCALE GENOMIC DNA]</scope>
    <source>
        <strain evidence="4 5">DSM 6793</strain>
    </source>
</reference>
<comment type="similarity">
    <text evidence="1">Belongs to the iron-sulfur cluster assembly SufBD family.</text>
</comment>
<dbReference type="PANTHER" id="PTHR43575">
    <property type="entry name" value="PROTEIN ABCI7, CHLOROPLASTIC"/>
    <property type="match status" value="1"/>
</dbReference>
<dbReference type="Proteomes" id="UP000199514">
    <property type="component" value="Unassembled WGS sequence"/>
</dbReference>
<feature type="domain" description="SUF system FeS cluster assembly SufBD N-terminal" evidence="3">
    <location>
        <begin position="30"/>
        <end position="165"/>
    </location>
</feature>
<gene>
    <name evidence="4" type="ORF">SAMN05421780_10776</name>
</gene>
<dbReference type="InterPro" id="IPR037284">
    <property type="entry name" value="SUF_FeS_clus_asmbl_SufBD_sf"/>
</dbReference>
<dbReference type="Pfam" id="PF19295">
    <property type="entry name" value="SufBD_N"/>
    <property type="match status" value="1"/>
</dbReference>
<keyword evidence="5" id="KW-1185">Reference proteome</keyword>
<dbReference type="GO" id="GO:0016226">
    <property type="term" value="P:iron-sulfur cluster assembly"/>
    <property type="evidence" value="ECO:0007669"/>
    <property type="project" value="InterPro"/>
</dbReference>
<dbReference type="RefSeq" id="WP_091513109.1">
    <property type="nucleotide sequence ID" value="NZ_FOLE01000007.1"/>
</dbReference>
<dbReference type="STRING" id="927664.SAMN05421780_10776"/>
<evidence type="ECO:0000259" key="3">
    <source>
        <dbReference type="Pfam" id="PF19295"/>
    </source>
</evidence>
<dbReference type="InterPro" id="IPR011542">
    <property type="entry name" value="SUF_FeS_clus_asmbl_SufD"/>
</dbReference>
<dbReference type="InterPro" id="IPR000825">
    <property type="entry name" value="SUF_FeS_clus_asmbl_SufBD_core"/>
</dbReference>
<evidence type="ECO:0000313" key="5">
    <source>
        <dbReference type="Proteomes" id="UP000199514"/>
    </source>
</evidence>
<organism evidence="4 5">
    <name type="scientific">Flexibacter flexilis DSM 6793</name>
    <dbReference type="NCBI Taxonomy" id="927664"/>
    <lineage>
        <taxon>Bacteria</taxon>
        <taxon>Pseudomonadati</taxon>
        <taxon>Bacteroidota</taxon>
        <taxon>Cytophagia</taxon>
        <taxon>Cytophagales</taxon>
        <taxon>Flexibacteraceae</taxon>
        <taxon>Flexibacter</taxon>
    </lineage>
</organism>
<dbReference type="EMBL" id="FOLE01000007">
    <property type="protein sequence ID" value="SFC60513.1"/>
    <property type="molecule type" value="Genomic_DNA"/>
</dbReference>
<feature type="domain" description="SUF system FeS cluster assembly SufBD core" evidence="2">
    <location>
        <begin position="174"/>
        <end position="402"/>
    </location>
</feature>
<dbReference type="AlphaFoldDB" id="A0A1I1KQR5"/>
<dbReference type="NCBIfam" id="TIGR01981">
    <property type="entry name" value="sufD"/>
    <property type="match status" value="1"/>
</dbReference>
<name>A0A1I1KQR5_9BACT</name>
<proteinExistence type="inferred from homology"/>
<dbReference type="PANTHER" id="PTHR43575:SF1">
    <property type="entry name" value="PROTEIN ABCI7, CHLOROPLASTIC"/>
    <property type="match status" value="1"/>
</dbReference>